<keyword evidence="9" id="KW-0694">RNA-binding</keyword>
<dbReference type="SUPFAM" id="SSF52540">
    <property type="entry name" value="P-loop containing nucleoside triphosphate hydrolases"/>
    <property type="match status" value="1"/>
</dbReference>
<sequence>MAGGKKKKTKPAANPARGFATTSIASKPKEPKESDNAISNGVSGTATPTPTAPKDDKNVHGEAKEDVLAHKELHELTPEQFEAQLEISELQQFVERYGSKVKRDISRQVTRLQTDRRIFRGQADYMSVKEWLPDELMQQVVDLIHQDQALQTVQVKGSSFNLDDDMLSKIWQLHTCLLDINIPAERVADAITHVLSIPLKDPTDGSSFGLHAALDWLALHCSQDELLDYDTQRQRISGPKIDEEHEDSDNKAAPASSTQYTVNGQIAAVSRARDEQLPNTKVAIDEDTDVSDVGSDVEPDELLSIYLRTRARLFEINPEAEPTSRKKAPRKPTKPEQTTKPVSKGEQKLQQKLQSIESDVLFDQRAADAHWASKKVDLAREQAERRKLHLHHNDNSAVGVEGIPDGAASPDGDVNDEAEALGRQLLMEAQEMEDDDVLGGMFDNLPGMETANSPATNGNGTGTSSSATIRDFGKITGLNPKRVLEEACKSRDPKVRLSYKLVSPTTYASRHSVTVEWSKDQELVEATWLSVVTVKCKPRNTVVTAMQVAAPDVSQSEAYAATAALFVLFAGSPKEEKAHLRLPPTYRNLWDEFGRLKRDHSDAADREVVKEVRSLLEDTKKSRESQPDEADDEDEVLFNASSRMRLNGVSGTSTPRSRQDISELSKPSNSQATIDAWNCKISSPYYQRMLQARMELPMYSFRAEALETISRHQVTILCGETGCGKSTQLPAFIVEDELSHGRQCKVYCTEPRRISAMSLAQRVSEEMGERKGDLGTSRSLVGYAIRLEAQTSAETRLIYATVGIVLRMLERNDGLRDITHLVIDEVHERSIDTDFLLIVLQSLMLRRPELKVVLMSATVDAQKFSNYLNGAPIITVPGRTYPVKAMYLEDAVELTGHTNEDATEGAVDDEDDAVDVEGQSKGASAEQLATYSKRTRNTLMSYHEYRIDYSLIVKLLEKVAKQEELQPFSKAVLVFLPGIAEIRQLNDMLVGHQIFGKGWRVHPLHSSFSSEDQQAAFEVPPNGIRKIVLATNIAETGITIPDVTCVIDTGKHKEMRFDERRQMSRLIQSFIARANAKQRRGRAGRVQEGICFHLFTRHRHDNLMVEQQTPEMLRLSLQDLVMRVKICKLGNIEQALSQALDPPSTKNIRRAIDALVDVDALTSNEELTPLGLQLAKLPLDAQLGKLILLSSIYGCLDFGLTTAAMLSSKSPFLNPLHARKQAETVRLGFKRGDSDLLTAYNAYSVWRKTCSMPGLSEYSFCNKNFLSPQNLGNIEDLKGQLLSALVDIGFVRLSGEERSALSRMRYNNRHRTFVQLPASLCRSDDNDLVATSVAGWAFYPKAIKREGKGWRNVANNQTVGLHPTSVNKAVILPPEIKYLSFYSIMQSSSRFTNAQETSPMTDFALTLLAGDAVFHMYAGAIIIDGNRLRFKVKDWKTMIVIKTLRAKMREVLAGLFKNPDRELSPKLKRWMEVFEALFMNGQLKV</sequence>
<evidence type="ECO:0000256" key="4">
    <source>
        <dbReference type="ARBA" id="ARBA00022640"/>
    </source>
</evidence>
<dbReference type="EMBL" id="MU003772">
    <property type="protein sequence ID" value="KAF2724325.1"/>
    <property type="molecule type" value="Genomic_DNA"/>
</dbReference>
<accession>A0A9P4QDQ1</accession>
<keyword evidence="10" id="KW-0809">Transit peptide</keyword>
<dbReference type="Pfam" id="PF00271">
    <property type="entry name" value="Helicase_C"/>
    <property type="match status" value="1"/>
</dbReference>
<keyword evidence="5" id="KW-0547">Nucleotide-binding</keyword>
<reference evidence="15" key="1">
    <citation type="journal article" date="2020" name="Stud. Mycol.">
        <title>101 Dothideomycetes genomes: a test case for predicting lifestyles and emergence of pathogens.</title>
        <authorList>
            <person name="Haridas S."/>
            <person name="Albert R."/>
            <person name="Binder M."/>
            <person name="Bloem J."/>
            <person name="Labutti K."/>
            <person name="Salamov A."/>
            <person name="Andreopoulos B."/>
            <person name="Baker S."/>
            <person name="Barry K."/>
            <person name="Bills G."/>
            <person name="Bluhm B."/>
            <person name="Cannon C."/>
            <person name="Castanera R."/>
            <person name="Culley D."/>
            <person name="Daum C."/>
            <person name="Ezra D."/>
            <person name="Gonzalez J."/>
            <person name="Henrissat B."/>
            <person name="Kuo A."/>
            <person name="Liang C."/>
            <person name="Lipzen A."/>
            <person name="Lutzoni F."/>
            <person name="Magnuson J."/>
            <person name="Mondo S."/>
            <person name="Nolan M."/>
            <person name="Ohm R."/>
            <person name="Pangilinan J."/>
            <person name="Park H.-J."/>
            <person name="Ramirez L."/>
            <person name="Alfaro M."/>
            <person name="Sun H."/>
            <person name="Tritt A."/>
            <person name="Yoshinaga Y."/>
            <person name="Zwiers L.-H."/>
            <person name="Turgeon B."/>
            <person name="Goodwin S."/>
            <person name="Spatafora J."/>
            <person name="Crous P."/>
            <person name="Grigoriev I."/>
        </authorList>
    </citation>
    <scope>NUCLEOTIDE SEQUENCE</scope>
    <source>
        <strain evidence="15">CBS 116435</strain>
    </source>
</reference>
<keyword evidence="7" id="KW-0347">Helicase</keyword>
<feature type="region of interest" description="Disordered" evidence="12">
    <location>
        <begin position="1"/>
        <end position="59"/>
    </location>
</feature>
<dbReference type="Pfam" id="PF04408">
    <property type="entry name" value="WHD_HA2"/>
    <property type="match status" value="1"/>
</dbReference>
<evidence type="ECO:0000256" key="1">
    <source>
        <dbReference type="ARBA" id="ARBA00004229"/>
    </source>
</evidence>
<dbReference type="PROSITE" id="PS51194">
    <property type="entry name" value="HELICASE_CTER"/>
    <property type="match status" value="1"/>
</dbReference>
<dbReference type="InterPro" id="IPR011545">
    <property type="entry name" value="DEAD/DEAH_box_helicase_dom"/>
</dbReference>
<dbReference type="CDD" id="cd18791">
    <property type="entry name" value="SF2_C_RHA"/>
    <property type="match status" value="1"/>
</dbReference>
<feature type="compositionally biased region" description="Basic residues" evidence="12">
    <location>
        <begin position="1"/>
        <end position="10"/>
    </location>
</feature>
<dbReference type="Pfam" id="PF00270">
    <property type="entry name" value="DEAD"/>
    <property type="match status" value="1"/>
</dbReference>
<evidence type="ECO:0000256" key="11">
    <source>
        <dbReference type="ARBA" id="ARBA00047984"/>
    </source>
</evidence>
<dbReference type="GO" id="GO:0003724">
    <property type="term" value="F:RNA helicase activity"/>
    <property type="evidence" value="ECO:0007669"/>
    <property type="project" value="UniProtKB-EC"/>
</dbReference>
<evidence type="ECO:0000256" key="9">
    <source>
        <dbReference type="ARBA" id="ARBA00022884"/>
    </source>
</evidence>
<dbReference type="FunFam" id="3.40.50.300:FF:000819">
    <property type="entry name" value="ATP dependent RNA helicase, putative"/>
    <property type="match status" value="1"/>
</dbReference>
<feature type="region of interest" description="Disordered" evidence="12">
    <location>
        <begin position="449"/>
        <end position="468"/>
    </location>
</feature>
<dbReference type="SMART" id="SM00847">
    <property type="entry name" value="HA2"/>
    <property type="match status" value="1"/>
</dbReference>
<evidence type="ECO:0000256" key="8">
    <source>
        <dbReference type="ARBA" id="ARBA00022840"/>
    </source>
</evidence>
<evidence type="ECO:0000256" key="10">
    <source>
        <dbReference type="ARBA" id="ARBA00022946"/>
    </source>
</evidence>
<feature type="region of interest" description="Disordered" evidence="12">
    <location>
        <begin position="239"/>
        <end position="259"/>
    </location>
</feature>
<dbReference type="FunFam" id="1.20.120.1080:FF:000002">
    <property type="entry name" value="Putative ATP-dependent RNA helicase DHX36"/>
    <property type="match status" value="1"/>
</dbReference>
<evidence type="ECO:0000313" key="15">
    <source>
        <dbReference type="EMBL" id="KAF2724325.1"/>
    </source>
</evidence>
<dbReference type="SMART" id="SM00490">
    <property type="entry name" value="HELICc"/>
    <property type="match status" value="1"/>
</dbReference>
<dbReference type="PROSITE" id="PS51192">
    <property type="entry name" value="HELICASE_ATP_BIND_1"/>
    <property type="match status" value="1"/>
</dbReference>
<dbReference type="InterPro" id="IPR007502">
    <property type="entry name" value="Helicase-assoc_dom"/>
</dbReference>
<keyword evidence="8" id="KW-0067">ATP-binding</keyword>
<feature type="domain" description="Helicase ATP-binding" evidence="13">
    <location>
        <begin position="706"/>
        <end position="877"/>
    </location>
</feature>
<feature type="region of interest" description="Disordered" evidence="12">
    <location>
        <begin position="646"/>
        <end position="667"/>
    </location>
</feature>
<dbReference type="Gene3D" id="3.40.50.300">
    <property type="entry name" value="P-loop containing nucleotide triphosphate hydrolases"/>
    <property type="match status" value="2"/>
</dbReference>
<keyword evidence="6 15" id="KW-0378">Hydrolase</keyword>
<dbReference type="InterPro" id="IPR048333">
    <property type="entry name" value="HA2_WH"/>
</dbReference>
<dbReference type="Pfam" id="PF21010">
    <property type="entry name" value="HA2_C"/>
    <property type="match status" value="1"/>
</dbReference>
<proteinExistence type="predicted"/>
<dbReference type="EC" id="3.6.4.13" evidence="2"/>
<evidence type="ECO:0000313" key="16">
    <source>
        <dbReference type="Proteomes" id="UP000799441"/>
    </source>
</evidence>
<dbReference type="GO" id="GO:0005524">
    <property type="term" value="F:ATP binding"/>
    <property type="evidence" value="ECO:0007669"/>
    <property type="project" value="UniProtKB-KW"/>
</dbReference>
<evidence type="ECO:0000256" key="6">
    <source>
        <dbReference type="ARBA" id="ARBA00022801"/>
    </source>
</evidence>
<evidence type="ECO:0000256" key="5">
    <source>
        <dbReference type="ARBA" id="ARBA00022741"/>
    </source>
</evidence>
<evidence type="ECO:0000256" key="12">
    <source>
        <dbReference type="SAM" id="MobiDB-lite"/>
    </source>
</evidence>
<dbReference type="PANTHER" id="PTHR18934:SF145">
    <property type="entry name" value="ATP-DEPENDENT RNA HELICASE DHX57-RELATED"/>
    <property type="match status" value="1"/>
</dbReference>
<keyword evidence="4" id="KW-0934">Plastid</keyword>
<dbReference type="Gene3D" id="1.20.120.1080">
    <property type="match status" value="1"/>
</dbReference>
<dbReference type="GO" id="GO:0016787">
    <property type="term" value="F:hydrolase activity"/>
    <property type="evidence" value="ECO:0007669"/>
    <property type="project" value="UniProtKB-KW"/>
</dbReference>
<dbReference type="Proteomes" id="UP000799441">
    <property type="component" value="Unassembled WGS sequence"/>
</dbReference>
<organism evidence="15 16">
    <name type="scientific">Polychaeton citri CBS 116435</name>
    <dbReference type="NCBI Taxonomy" id="1314669"/>
    <lineage>
        <taxon>Eukaryota</taxon>
        <taxon>Fungi</taxon>
        <taxon>Dikarya</taxon>
        <taxon>Ascomycota</taxon>
        <taxon>Pezizomycotina</taxon>
        <taxon>Dothideomycetes</taxon>
        <taxon>Dothideomycetidae</taxon>
        <taxon>Capnodiales</taxon>
        <taxon>Capnodiaceae</taxon>
        <taxon>Polychaeton</taxon>
    </lineage>
</organism>
<comment type="caution">
    <text evidence="15">The sequence shown here is derived from an EMBL/GenBank/DDBJ whole genome shotgun (WGS) entry which is preliminary data.</text>
</comment>
<keyword evidence="3" id="KW-0150">Chloroplast</keyword>
<evidence type="ECO:0000256" key="2">
    <source>
        <dbReference type="ARBA" id="ARBA00012552"/>
    </source>
</evidence>
<keyword evidence="16" id="KW-1185">Reference proteome</keyword>
<dbReference type="SMART" id="SM00487">
    <property type="entry name" value="DEXDc"/>
    <property type="match status" value="1"/>
</dbReference>
<feature type="compositionally biased region" description="Polar residues" evidence="12">
    <location>
        <begin position="450"/>
        <end position="468"/>
    </location>
</feature>
<evidence type="ECO:0000256" key="3">
    <source>
        <dbReference type="ARBA" id="ARBA00022528"/>
    </source>
</evidence>
<dbReference type="InterPro" id="IPR001650">
    <property type="entry name" value="Helicase_C-like"/>
</dbReference>
<gene>
    <name evidence="15" type="ORF">K431DRAFT_282171</name>
</gene>
<evidence type="ECO:0000256" key="7">
    <source>
        <dbReference type="ARBA" id="ARBA00022806"/>
    </source>
</evidence>
<dbReference type="InterPro" id="IPR014001">
    <property type="entry name" value="Helicase_ATP-bd"/>
</dbReference>
<feature type="compositionally biased region" description="Basic and acidic residues" evidence="12">
    <location>
        <begin position="616"/>
        <end position="626"/>
    </location>
</feature>
<feature type="compositionally biased region" description="Polar residues" evidence="12">
    <location>
        <begin position="646"/>
        <end position="656"/>
    </location>
</feature>
<comment type="subcellular location">
    <subcellularLocation>
        <location evidence="1">Plastid</location>
        <location evidence="1">Chloroplast</location>
    </subcellularLocation>
</comment>
<feature type="domain" description="Helicase C-terminal" evidence="14">
    <location>
        <begin position="951"/>
        <end position="1128"/>
    </location>
</feature>
<dbReference type="FunFam" id="3.40.50.300:FF:000500">
    <property type="entry name" value="ATP-dependent RNA helicase DHX29"/>
    <property type="match status" value="1"/>
</dbReference>
<dbReference type="CDD" id="cd17917">
    <property type="entry name" value="DEXHc_RHA-like"/>
    <property type="match status" value="1"/>
</dbReference>
<feature type="region of interest" description="Disordered" evidence="12">
    <location>
        <begin position="317"/>
        <end position="347"/>
    </location>
</feature>
<evidence type="ECO:0000259" key="14">
    <source>
        <dbReference type="PROSITE" id="PS51194"/>
    </source>
</evidence>
<evidence type="ECO:0000259" key="13">
    <source>
        <dbReference type="PROSITE" id="PS51192"/>
    </source>
</evidence>
<comment type="catalytic activity">
    <reaction evidence="11">
        <text>ATP + H2O = ADP + phosphate + H(+)</text>
        <dbReference type="Rhea" id="RHEA:13065"/>
        <dbReference type="ChEBI" id="CHEBI:15377"/>
        <dbReference type="ChEBI" id="CHEBI:15378"/>
        <dbReference type="ChEBI" id="CHEBI:30616"/>
        <dbReference type="ChEBI" id="CHEBI:43474"/>
        <dbReference type="ChEBI" id="CHEBI:456216"/>
        <dbReference type="EC" id="3.6.4.13"/>
    </reaction>
</comment>
<name>A0A9P4QDQ1_9PEZI</name>
<dbReference type="InterPro" id="IPR027417">
    <property type="entry name" value="P-loop_NTPase"/>
</dbReference>
<dbReference type="OrthoDB" id="5600252at2759"/>
<protein>
    <recommendedName>
        <fullName evidence="2">RNA helicase</fullName>
        <ecNumber evidence="2">3.6.4.13</ecNumber>
    </recommendedName>
</protein>
<dbReference type="PANTHER" id="PTHR18934">
    <property type="entry name" value="ATP-DEPENDENT RNA HELICASE"/>
    <property type="match status" value="1"/>
</dbReference>
<dbReference type="GO" id="GO:0003723">
    <property type="term" value="F:RNA binding"/>
    <property type="evidence" value="ECO:0007669"/>
    <property type="project" value="UniProtKB-KW"/>
</dbReference>
<feature type="region of interest" description="Disordered" evidence="12">
    <location>
        <begin position="616"/>
        <end position="635"/>
    </location>
</feature>